<protein>
    <submittedName>
        <fullName evidence="13">Mitogen-activated protein kinase kinase kinase 20</fullName>
    </submittedName>
</protein>
<dbReference type="GO" id="GO:0005737">
    <property type="term" value="C:cytoplasm"/>
    <property type="evidence" value="ECO:0007669"/>
    <property type="project" value="UniProtKB-SubCell"/>
</dbReference>
<dbReference type="Gene3D" id="1.10.150.50">
    <property type="entry name" value="Transcription Factor, Ets-1"/>
    <property type="match status" value="1"/>
</dbReference>
<dbReference type="Pfam" id="PF07714">
    <property type="entry name" value="PK_Tyr_Ser-Thr"/>
    <property type="match status" value="1"/>
</dbReference>
<gene>
    <name evidence="13" type="ORF">D9C73_001467</name>
</gene>
<evidence type="ECO:0000313" key="13">
    <source>
        <dbReference type="EMBL" id="TKS67210.1"/>
    </source>
</evidence>
<feature type="coiled-coil region" evidence="10">
    <location>
        <begin position="82"/>
        <end position="130"/>
    </location>
</feature>
<keyword evidence="9" id="KW-0539">Nucleus</keyword>
<keyword evidence="14" id="KW-1185">Reference proteome</keyword>
<evidence type="ECO:0000256" key="9">
    <source>
        <dbReference type="ARBA" id="ARBA00023242"/>
    </source>
</evidence>
<dbReference type="PANTHER" id="PTHR31169:SF2">
    <property type="entry name" value="CELL DIVISION CYCLE-ASSOCIATED PROTEIN 7"/>
    <property type="match status" value="1"/>
</dbReference>
<feature type="compositionally biased region" description="Low complexity" evidence="11">
    <location>
        <begin position="452"/>
        <end position="461"/>
    </location>
</feature>
<dbReference type="Pfam" id="PF07647">
    <property type="entry name" value="SAM_2"/>
    <property type="match status" value="1"/>
</dbReference>
<dbReference type="Gene3D" id="1.10.510.10">
    <property type="entry name" value="Transferase(Phosphotransferase) domain 1"/>
    <property type="match status" value="1"/>
</dbReference>
<dbReference type="AlphaFoldDB" id="A0A4U5U0C1"/>
<evidence type="ECO:0000256" key="10">
    <source>
        <dbReference type="SAM" id="Coils"/>
    </source>
</evidence>
<feature type="compositionally biased region" description="Basic and acidic residues" evidence="11">
    <location>
        <begin position="524"/>
        <end position="538"/>
    </location>
</feature>
<keyword evidence="10" id="KW-0175">Coiled coil</keyword>
<name>A0A4U5U0C1_COLLU</name>
<dbReference type="InterPro" id="IPR013761">
    <property type="entry name" value="SAM/pointed_sf"/>
</dbReference>
<evidence type="ECO:0000256" key="2">
    <source>
        <dbReference type="ARBA" id="ARBA00004496"/>
    </source>
</evidence>
<dbReference type="GO" id="GO:0005634">
    <property type="term" value="C:nucleus"/>
    <property type="evidence" value="ECO:0007669"/>
    <property type="project" value="UniProtKB-SubCell"/>
</dbReference>
<keyword evidence="6" id="KW-0832">Ubl conjugation</keyword>
<dbReference type="InterPro" id="IPR018866">
    <property type="entry name" value="Znf-4CXXC_R1"/>
</dbReference>
<feature type="domain" description="SAM" evidence="12">
    <location>
        <begin position="141"/>
        <end position="192"/>
    </location>
</feature>
<keyword evidence="13" id="KW-0808">Transferase</keyword>
<feature type="compositionally biased region" description="Polar residues" evidence="11">
    <location>
        <begin position="541"/>
        <end position="556"/>
    </location>
</feature>
<dbReference type="Proteomes" id="UP000298787">
    <property type="component" value="Chromosome 2"/>
</dbReference>
<dbReference type="SUPFAM" id="SSF47769">
    <property type="entry name" value="SAM/Pointed domain"/>
    <property type="match status" value="1"/>
</dbReference>
<evidence type="ECO:0000256" key="8">
    <source>
        <dbReference type="ARBA" id="ARBA00023163"/>
    </source>
</evidence>
<evidence type="ECO:0000256" key="1">
    <source>
        <dbReference type="ARBA" id="ARBA00004123"/>
    </source>
</evidence>
<dbReference type="PROSITE" id="PS50105">
    <property type="entry name" value="SAM_DOMAIN"/>
    <property type="match status" value="1"/>
</dbReference>
<evidence type="ECO:0000313" key="14">
    <source>
        <dbReference type="Proteomes" id="UP000298787"/>
    </source>
</evidence>
<evidence type="ECO:0000256" key="11">
    <source>
        <dbReference type="SAM" id="MobiDB-lite"/>
    </source>
</evidence>
<feature type="compositionally biased region" description="Low complexity" evidence="11">
    <location>
        <begin position="565"/>
        <end position="578"/>
    </location>
</feature>
<evidence type="ECO:0000256" key="3">
    <source>
        <dbReference type="ARBA" id="ARBA00022490"/>
    </source>
</evidence>
<evidence type="ECO:0000256" key="6">
    <source>
        <dbReference type="ARBA" id="ARBA00022843"/>
    </source>
</evidence>
<organism evidence="13 14">
    <name type="scientific">Collichthys lucidus</name>
    <name type="common">Big head croaker</name>
    <name type="synonym">Sciaena lucida</name>
    <dbReference type="NCBI Taxonomy" id="240159"/>
    <lineage>
        <taxon>Eukaryota</taxon>
        <taxon>Metazoa</taxon>
        <taxon>Chordata</taxon>
        <taxon>Craniata</taxon>
        <taxon>Vertebrata</taxon>
        <taxon>Euteleostomi</taxon>
        <taxon>Actinopterygii</taxon>
        <taxon>Neopterygii</taxon>
        <taxon>Teleostei</taxon>
        <taxon>Neoteleostei</taxon>
        <taxon>Acanthomorphata</taxon>
        <taxon>Eupercaria</taxon>
        <taxon>Sciaenidae</taxon>
        <taxon>Collichthys</taxon>
    </lineage>
</organism>
<feature type="compositionally biased region" description="Basic and acidic residues" evidence="11">
    <location>
        <begin position="507"/>
        <end position="516"/>
    </location>
</feature>
<dbReference type="InterPro" id="IPR040221">
    <property type="entry name" value="CDCA7/CDA7L"/>
</dbReference>
<keyword evidence="4" id="KW-1017">Isopeptide bond</keyword>
<sequence>MLTREIPFKGLEGLQVAWLVVEKNERLTIPSGCPVSFAELLRSCWATEPKVRPLFKQILSTLESMCNDSQLPQQCNSFLHNKAEWRCEIEATLERLKKLERDLSTKEQELKERERRLKMWERKLIEQSNSPLLPTLDIYTWTEEHVYFWMQQIFGAGEGPCGMQRYADLFKENHITGERLLLLTENDMRDMGAEIEKLTNDYLGLVHFPPLLKDELEKEVERSKTVNLELVFGYHWKPGTSKSDCKWKMYIELDGDDVAVTYIKDIVFNANRQDVEVLRMTKPPFVMDKWIIGIQENQKVDYTVNYENDVKSPKTTRHSCPVTWSLGGGQDDIKTVELVIETTPANNDGKPGDKCNFDIDPTWMYNVRQRQMMTQKSQQTATAFTAFTTSEARTLPQFLSAHESCQGFSYAAAVRRSPNRARVSPWIDSRSSSPTASLSAKLAPLHLGSKGSSPSSTTSESTSERERERPLSAGAVYDHHRKNYFGNTLPVGGGQGRGHAWTNTRENPSEEKEGAKASDGGWIKVERQKRLPRQDNKQKLAAQSPSTRMSLRSFRSSPLVPMETSSSSSSDDSCDSFGSDGGFANTRSSLRQTRRMAQKPKVFEATSEEDTCSGFDDNEINSQMKAMKVDSDSPRRGRRSNGLKIAMTFPTKKTGKKRPASEPLPQSRVLDPDSDQEENFMDKRALNIKENKEMLAKLMAELNKVPGLFPRRMAVSASTTPRQTPRRSMGTPGARRRNPERSSRPHTRSRALVDGPPSPTPEEEPEDKFSLVRRSRYFEEYDEPPRRRSFNGTKAIPHVVRPVDEITEMELDRICHNVREKVYNSSTGSTCHQCRQKTIDTKTNCRNPECVGVRGQFCGPCLRNRYGEEVRDALLNPEWQCPPCRGICNCSFCRARDGRCATGVLVYLAKYHGFDNVHAYLRSLKKELEESSK</sequence>
<feature type="region of interest" description="Disordered" evidence="11">
    <location>
        <begin position="714"/>
        <end position="771"/>
    </location>
</feature>
<dbReference type="InterPro" id="IPR001660">
    <property type="entry name" value="SAM"/>
</dbReference>
<dbReference type="Pfam" id="PF10497">
    <property type="entry name" value="zf-4CXXC_R1"/>
    <property type="match status" value="1"/>
</dbReference>
<dbReference type="GO" id="GO:0004672">
    <property type="term" value="F:protein kinase activity"/>
    <property type="evidence" value="ECO:0007669"/>
    <property type="project" value="InterPro"/>
</dbReference>
<dbReference type="SUPFAM" id="SSF56112">
    <property type="entry name" value="Protein kinase-like (PK-like)"/>
    <property type="match status" value="1"/>
</dbReference>
<dbReference type="STRING" id="240159.A0A4U5U0C1"/>
<keyword evidence="3" id="KW-0963">Cytoplasm</keyword>
<dbReference type="PANTHER" id="PTHR31169">
    <property type="entry name" value="OS05G0300700 PROTEIN"/>
    <property type="match status" value="1"/>
</dbReference>
<keyword evidence="5" id="KW-0597">Phosphoprotein</keyword>
<proteinExistence type="predicted"/>
<feature type="region of interest" description="Disordered" evidence="11">
    <location>
        <begin position="444"/>
        <end position="678"/>
    </location>
</feature>
<reference evidence="13 14" key="1">
    <citation type="submission" date="2019-01" db="EMBL/GenBank/DDBJ databases">
        <title>Genome Assembly of Collichthys lucidus.</title>
        <authorList>
            <person name="Cai M."/>
            <person name="Xiao S."/>
        </authorList>
    </citation>
    <scope>NUCLEOTIDE SEQUENCE [LARGE SCALE GENOMIC DNA]</scope>
    <source>
        <strain evidence="13">JT15FE1705JMU</strain>
        <tissue evidence="13">Muscle</tissue>
    </source>
</reference>
<comment type="subcellular location">
    <subcellularLocation>
        <location evidence="2">Cytoplasm</location>
    </subcellularLocation>
    <subcellularLocation>
        <location evidence="1">Nucleus</location>
    </subcellularLocation>
</comment>
<evidence type="ECO:0000256" key="5">
    <source>
        <dbReference type="ARBA" id="ARBA00022553"/>
    </source>
</evidence>
<dbReference type="InterPro" id="IPR001245">
    <property type="entry name" value="Ser-Thr/Tyr_kinase_cat_dom"/>
</dbReference>
<evidence type="ECO:0000256" key="7">
    <source>
        <dbReference type="ARBA" id="ARBA00023015"/>
    </source>
</evidence>
<accession>A0A4U5U0C1</accession>
<keyword evidence="13" id="KW-0418">Kinase</keyword>
<feature type="compositionally biased region" description="Acidic residues" evidence="11">
    <location>
        <begin position="606"/>
        <end position="619"/>
    </location>
</feature>
<dbReference type="GO" id="GO:0006355">
    <property type="term" value="P:regulation of DNA-templated transcription"/>
    <property type="evidence" value="ECO:0007669"/>
    <property type="project" value="InterPro"/>
</dbReference>
<dbReference type="InterPro" id="IPR011009">
    <property type="entry name" value="Kinase-like_dom_sf"/>
</dbReference>
<evidence type="ECO:0000259" key="12">
    <source>
        <dbReference type="PROSITE" id="PS50105"/>
    </source>
</evidence>
<keyword evidence="8" id="KW-0804">Transcription</keyword>
<dbReference type="EMBL" id="CM014079">
    <property type="protein sequence ID" value="TKS67210.1"/>
    <property type="molecule type" value="Genomic_DNA"/>
</dbReference>
<keyword evidence="7" id="KW-0805">Transcription regulation</keyword>
<evidence type="ECO:0000256" key="4">
    <source>
        <dbReference type="ARBA" id="ARBA00022499"/>
    </source>
</evidence>